<sequence>MPRETTARHRELPGDGEAVSARILAEAGVREDPKYFRDFPSDEEREVLTVPQLIQGAWLENDADFFASVFTPDGSLLIQDEELADREEIRAFMASGFAGPLRGAHVSGWPLAMRFLGPDTALVVTQGGIVRNGEEDVAPEREIRAVWVIVRRSGRWRLMSHQSSPIRG</sequence>
<dbReference type="NCBIfam" id="TIGR02246">
    <property type="entry name" value="SgcJ/EcaC family oxidoreductase"/>
    <property type="match status" value="1"/>
</dbReference>
<protein>
    <submittedName>
        <fullName evidence="2">Uncharacterized protein (TIGR02246 family)</fullName>
    </submittedName>
</protein>
<dbReference type="InterPro" id="IPR011944">
    <property type="entry name" value="Steroid_delta5-4_isomerase"/>
</dbReference>
<dbReference type="SUPFAM" id="SSF54427">
    <property type="entry name" value="NTF2-like"/>
    <property type="match status" value="1"/>
</dbReference>
<keyword evidence="3" id="KW-1185">Reference proteome</keyword>
<evidence type="ECO:0000259" key="1">
    <source>
        <dbReference type="Pfam" id="PF14534"/>
    </source>
</evidence>
<dbReference type="EMBL" id="JACHDO010000001">
    <property type="protein sequence ID" value="MBB5490914.1"/>
    <property type="molecule type" value="Genomic_DNA"/>
</dbReference>
<dbReference type="AlphaFoldDB" id="A0A840W4J6"/>
<evidence type="ECO:0000313" key="3">
    <source>
        <dbReference type="Proteomes" id="UP000579647"/>
    </source>
</evidence>
<dbReference type="InterPro" id="IPR032710">
    <property type="entry name" value="NTF2-like_dom_sf"/>
</dbReference>
<dbReference type="RefSeq" id="WP_184364534.1">
    <property type="nucleotide sequence ID" value="NZ_BAAAKM010000009.1"/>
</dbReference>
<dbReference type="Gene3D" id="3.10.450.50">
    <property type="match status" value="1"/>
</dbReference>
<accession>A0A840W4J6</accession>
<proteinExistence type="predicted"/>
<name>A0A840W4J6_9ACTN</name>
<organism evidence="2 3">
    <name type="scientific">Nocardiopsis metallicus</name>
    <dbReference type="NCBI Taxonomy" id="179819"/>
    <lineage>
        <taxon>Bacteria</taxon>
        <taxon>Bacillati</taxon>
        <taxon>Actinomycetota</taxon>
        <taxon>Actinomycetes</taxon>
        <taxon>Streptosporangiales</taxon>
        <taxon>Nocardiopsidaceae</taxon>
        <taxon>Nocardiopsis</taxon>
    </lineage>
</organism>
<comment type="caution">
    <text evidence="2">The sequence shown here is derived from an EMBL/GenBank/DDBJ whole genome shotgun (WGS) entry which is preliminary data.</text>
</comment>
<dbReference type="InterPro" id="IPR027843">
    <property type="entry name" value="DUF4440"/>
</dbReference>
<dbReference type="Proteomes" id="UP000579647">
    <property type="component" value="Unassembled WGS sequence"/>
</dbReference>
<reference evidence="2 3" key="1">
    <citation type="submission" date="2020-08" db="EMBL/GenBank/DDBJ databases">
        <title>Sequencing the genomes of 1000 actinobacteria strains.</title>
        <authorList>
            <person name="Klenk H.-P."/>
        </authorList>
    </citation>
    <scope>NUCLEOTIDE SEQUENCE [LARGE SCALE GENOMIC DNA]</scope>
    <source>
        <strain evidence="2 3">DSM 44598</strain>
    </source>
</reference>
<feature type="domain" description="DUF4440" evidence="1">
    <location>
        <begin position="56"/>
        <end position="158"/>
    </location>
</feature>
<gene>
    <name evidence="2" type="ORF">HNR07_002051</name>
</gene>
<dbReference type="Pfam" id="PF14534">
    <property type="entry name" value="DUF4440"/>
    <property type="match status" value="1"/>
</dbReference>
<evidence type="ECO:0000313" key="2">
    <source>
        <dbReference type="EMBL" id="MBB5490914.1"/>
    </source>
</evidence>